<dbReference type="EMBL" id="QXJM01000023">
    <property type="protein sequence ID" value="RIE04836.1"/>
    <property type="molecule type" value="Genomic_DNA"/>
</dbReference>
<dbReference type="PANTHER" id="PTHR43415:SF3">
    <property type="entry name" value="GNAT-FAMILY ACETYLTRANSFERASE"/>
    <property type="match status" value="1"/>
</dbReference>
<dbReference type="RefSeq" id="WP_119148036.1">
    <property type="nucleotide sequence ID" value="NZ_JBHSOV010000005.1"/>
</dbReference>
<organism evidence="2 3">
    <name type="scientific">Cohnella faecalis</name>
    <dbReference type="NCBI Taxonomy" id="2315694"/>
    <lineage>
        <taxon>Bacteria</taxon>
        <taxon>Bacillati</taxon>
        <taxon>Bacillota</taxon>
        <taxon>Bacilli</taxon>
        <taxon>Bacillales</taxon>
        <taxon>Paenibacillaceae</taxon>
        <taxon>Cohnella</taxon>
    </lineage>
</organism>
<keyword evidence="3" id="KW-1185">Reference proteome</keyword>
<dbReference type="Gene3D" id="3.40.630.30">
    <property type="match status" value="1"/>
</dbReference>
<reference evidence="2 3" key="1">
    <citation type="submission" date="2018-09" db="EMBL/GenBank/DDBJ databases">
        <title>Cohnella cavernae sp. nov., isolated from a karst cave.</title>
        <authorList>
            <person name="Zhu H."/>
        </authorList>
    </citation>
    <scope>NUCLEOTIDE SEQUENCE [LARGE SCALE GENOMIC DNA]</scope>
    <source>
        <strain evidence="2 3">K2E09-144</strain>
    </source>
</reference>
<evidence type="ECO:0000313" key="3">
    <source>
        <dbReference type="Proteomes" id="UP000266340"/>
    </source>
</evidence>
<dbReference type="OrthoDB" id="9795206at2"/>
<comment type="caution">
    <text evidence="2">The sequence shown here is derived from an EMBL/GenBank/DDBJ whole genome shotgun (WGS) entry which is preliminary data.</text>
</comment>
<feature type="domain" description="N-acetyltransferase" evidence="1">
    <location>
        <begin position="9"/>
        <end position="175"/>
    </location>
</feature>
<name>A0A398CNA0_9BACL</name>
<accession>A0A398CNA0</accession>
<dbReference type="PANTHER" id="PTHR43415">
    <property type="entry name" value="SPERMIDINE N(1)-ACETYLTRANSFERASE"/>
    <property type="match status" value="1"/>
</dbReference>
<dbReference type="GO" id="GO:0016747">
    <property type="term" value="F:acyltransferase activity, transferring groups other than amino-acyl groups"/>
    <property type="evidence" value="ECO:0007669"/>
    <property type="project" value="InterPro"/>
</dbReference>
<dbReference type="Proteomes" id="UP000266340">
    <property type="component" value="Unassembled WGS sequence"/>
</dbReference>
<dbReference type="AlphaFoldDB" id="A0A398CNA0"/>
<dbReference type="SUPFAM" id="SSF55729">
    <property type="entry name" value="Acyl-CoA N-acyltransferases (Nat)"/>
    <property type="match status" value="1"/>
</dbReference>
<dbReference type="InterPro" id="IPR016181">
    <property type="entry name" value="Acyl_CoA_acyltransferase"/>
</dbReference>
<evidence type="ECO:0000259" key="1">
    <source>
        <dbReference type="PROSITE" id="PS51186"/>
    </source>
</evidence>
<dbReference type="PROSITE" id="PS51186">
    <property type="entry name" value="GNAT"/>
    <property type="match status" value="1"/>
</dbReference>
<sequence length="189" mass="21728">MPHLIGDRIVLREYRREDLEPIRAWVNNPEIVCHLSDIFLYPQAMDSTEAYLESMVEGKSDCLGFVIADPADGSYIGQINLDSVDWKNRVGKIGVVIGSVRHLGQGFGTEAMLLLIDFSFREMNLNRLELEVYDFNDRARSCYRKCGFQEEGRLRERQYKNGRYVDVIQMGLLRSEWEAQGRIQGGGED</sequence>
<gene>
    <name evidence="2" type="ORF">D3H35_05055</name>
</gene>
<proteinExistence type="predicted"/>
<evidence type="ECO:0000313" key="2">
    <source>
        <dbReference type="EMBL" id="RIE04836.1"/>
    </source>
</evidence>
<dbReference type="InterPro" id="IPR000182">
    <property type="entry name" value="GNAT_dom"/>
</dbReference>
<keyword evidence="2" id="KW-0808">Transferase</keyword>
<protein>
    <submittedName>
        <fullName evidence="2">N-acetyltransferase</fullName>
    </submittedName>
</protein>
<dbReference type="Pfam" id="PF13302">
    <property type="entry name" value="Acetyltransf_3"/>
    <property type="match status" value="1"/>
</dbReference>